<proteinExistence type="predicted"/>
<feature type="compositionally biased region" description="Basic and acidic residues" evidence="1">
    <location>
        <begin position="25"/>
        <end position="37"/>
    </location>
</feature>
<dbReference type="AlphaFoldDB" id="A0A9P8QVC6"/>
<organism evidence="2 3">
    <name type="scientific">Trichoderma cornu-damae</name>
    <dbReference type="NCBI Taxonomy" id="654480"/>
    <lineage>
        <taxon>Eukaryota</taxon>
        <taxon>Fungi</taxon>
        <taxon>Dikarya</taxon>
        <taxon>Ascomycota</taxon>
        <taxon>Pezizomycotina</taxon>
        <taxon>Sordariomycetes</taxon>
        <taxon>Hypocreomycetidae</taxon>
        <taxon>Hypocreales</taxon>
        <taxon>Hypocreaceae</taxon>
        <taxon>Trichoderma</taxon>
    </lineage>
</organism>
<feature type="compositionally biased region" description="Acidic residues" evidence="1">
    <location>
        <begin position="38"/>
        <end position="49"/>
    </location>
</feature>
<gene>
    <name evidence="2" type="ORF">Trco_003309</name>
</gene>
<feature type="region of interest" description="Disordered" evidence="1">
    <location>
        <begin position="1"/>
        <end position="55"/>
    </location>
</feature>
<comment type="caution">
    <text evidence="2">The sequence shown here is derived from an EMBL/GenBank/DDBJ whole genome shotgun (WGS) entry which is preliminary data.</text>
</comment>
<evidence type="ECO:0000313" key="2">
    <source>
        <dbReference type="EMBL" id="KAH6609963.1"/>
    </source>
</evidence>
<accession>A0A9P8QVC6</accession>
<reference evidence="2" key="1">
    <citation type="submission" date="2021-08" db="EMBL/GenBank/DDBJ databases">
        <title>Chromosome-Level Trichoderma cornu-damae using Hi-C Data.</title>
        <authorList>
            <person name="Kim C.S."/>
        </authorList>
    </citation>
    <scope>NUCLEOTIDE SEQUENCE</scope>
    <source>
        <strain evidence="2">KA19-0412C</strain>
    </source>
</reference>
<keyword evidence="3" id="KW-1185">Reference proteome</keyword>
<dbReference type="EMBL" id="JAIWOZ010000002">
    <property type="protein sequence ID" value="KAH6609963.1"/>
    <property type="molecule type" value="Genomic_DNA"/>
</dbReference>
<dbReference type="OrthoDB" id="10616392at2759"/>
<evidence type="ECO:0000313" key="3">
    <source>
        <dbReference type="Proteomes" id="UP000827724"/>
    </source>
</evidence>
<protein>
    <submittedName>
        <fullName evidence="2">Uncharacterized protein</fullName>
    </submittedName>
</protein>
<dbReference type="Proteomes" id="UP000827724">
    <property type="component" value="Unassembled WGS sequence"/>
</dbReference>
<name>A0A9P8QVC6_9HYPO</name>
<sequence>MSLPFDIPYCTVGGSGPNASNHNSNGRERKEEEKREKEEEEEEEEEEEDEKKKKSCIVNRCHQQVNIAKQWAAIKAQPSPGMAKAFPLLLMLGGR</sequence>
<evidence type="ECO:0000256" key="1">
    <source>
        <dbReference type="SAM" id="MobiDB-lite"/>
    </source>
</evidence>